<dbReference type="CDD" id="cd08504">
    <property type="entry name" value="PBP2_OppA"/>
    <property type="match status" value="1"/>
</dbReference>
<keyword evidence="5" id="KW-0812">Transmembrane</keyword>
<organism evidence="7 8">
    <name type="scientific">Lacticaseibacillus sharpeae JCM 1186 = DSM 20505</name>
    <dbReference type="NCBI Taxonomy" id="1291052"/>
    <lineage>
        <taxon>Bacteria</taxon>
        <taxon>Bacillati</taxon>
        <taxon>Bacillota</taxon>
        <taxon>Bacilli</taxon>
        <taxon>Lactobacillales</taxon>
        <taxon>Lactobacillaceae</taxon>
        <taxon>Lacticaseibacillus</taxon>
    </lineage>
</organism>
<dbReference type="Pfam" id="PF00496">
    <property type="entry name" value="SBP_bac_5"/>
    <property type="match status" value="1"/>
</dbReference>
<dbReference type="GO" id="GO:1904680">
    <property type="term" value="F:peptide transmembrane transporter activity"/>
    <property type="evidence" value="ECO:0007669"/>
    <property type="project" value="TreeGrafter"/>
</dbReference>
<dbReference type="Gene3D" id="3.40.190.10">
    <property type="entry name" value="Periplasmic binding protein-like II"/>
    <property type="match status" value="1"/>
</dbReference>
<dbReference type="InterPro" id="IPR039424">
    <property type="entry name" value="SBP_5"/>
</dbReference>
<dbReference type="GO" id="GO:0043190">
    <property type="term" value="C:ATP-binding cassette (ABC) transporter complex"/>
    <property type="evidence" value="ECO:0007669"/>
    <property type="project" value="InterPro"/>
</dbReference>
<keyword evidence="5" id="KW-0472">Membrane</keyword>
<dbReference type="OrthoDB" id="403896at2"/>
<comment type="similarity">
    <text evidence="2">Belongs to the bacterial solute-binding protein 5 family.</text>
</comment>
<dbReference type="RefSeq" id="WP_054679873.1">
    <property type="nucleotide sequence ID" value="NZ_AYYO01000041.1"/>
</dbReference>
<feature type="transmembrane region" description="Helical" evidence="5">
    <location>
        <begin position="7"/>
        <end position="25"/>
    </location>
</feature>
<dbReference type="STRING" id="1291052.FC18_GL001856"/>
<evidence type="ECO:0000256" key="3">
    <source>
        <dbReference type="ARBA" id="ARBA00022448"/>
    </source>
</evidence>
<dbReference type="GO" id="GO:0030313">
    <property type="term" value="C:cell envelope"/>
    <property type="evidence" value="ECO:0007669"/>
    <property type="project" value="UniProtKB-SubCell"/>
</dbReference>
<evidence type="ECO:0000313" key="7">
    <source>
        <dbReference type="EMBL" id="KRM54893.1"/>
    </source>
</evidence>
<feature type="domain" description="Solute-binding protein family 5" evidence="6">
    <location>
        <begin position="92"/>
        <end position="463"/>
    </location>
</feature>
<dbReference type="PIRSF" id="PIRSF002741">
    <property type="entry name" value="MppA"/>
    <property type="match status" value="1"/>
</dbReference>
<dbReference type="PATRIC" id="fig|1291052.5.peg.1916"/>
<dbReference type="PANTHER" id="PTHR30290">
    <property type="entry name" value="PERIPLASMIC BINDING COMPONENT OF ABC TRANSPORTER"/>
    <property type="match status" value="1"/>
</dbReference>
<dbReference type="InterPro" id="IPR030678">
    <property type="entry name" value="Peptide/Ni-bd"/>
</dbReference>
<name>A0A0R1ZJ54_9LACO</name>
<dbReference type="GO" id="GO:0042597">
    <property type="term" value="C:periplasmic space"/>
    <property type="evidence" value="ECO:0007669"/>
    <property type="project" value="UniProtKB-ARBA"/>
</dbReference>
<dbReference type="Gene3D" id="3.10.105.10">
    <property type="entry name" value="Dipeptide-binding Protein, Domain 3"/>
    <property type="match status" value="1"/>
</dbReference>
<sequence length="545" mass="60185">MKTEIKLGAFIAAGIALTIAGGWYMRSQPGKISSTATTNKPLRISSDTTFETLDSTRYSTLTAASTIGNLFDGLYGHNAKGNIIADVSDGAPQISKDKRTYTFHLRHYQWSNGTPLTADDFVYAWQRLANPAVESRNASRIDILKNGEAVRMGTKPLSALGVAATSKYTLKVELASPDPYLFEALSSAPFMPISRKYALAQGKLYGSDANHILTNGPFTIQKWTGNNDKHWQLVKNKRYYFKRNVQLSQIDFSVDGNSSNAATRFTQQKLDYTAIDADSVPKYLGNRKLHRMTTTSCAYLIFNTTAGPTKNVHLRHAIATAFDKHLFAAGTLQNGAKALNGIVPTNLARSSTGADFRATGGSLLEFDTAYALKQWHLAQRELGTSHMTVTLNIANTSDAKLAGNFLKGQIEHNLPGLKIALQATDLEKRVALETAGNYQMVFSTWTPADVDPYNLLSFYLTDSRLNISGYSNAKYDQMLRAINQLGDQPQKRWRQELAAEKYLLTVDAPMAGVYQAGLAYLLTDRVETFPVLPNGIINYEYVRLH</sequence>
<evidence type="ECO:0000256" key="2">
    <source>
        <dbReference type="ARBA" id="ARBA00005695"/>
    </source>
</evidence>
<comment type="caution">
    <text evidence="7">The sequence shown here is derived from an EMBL/GenBank/DDBJ whole genome shotgun (WGS) entry which is preliminary data.</text>
</comment>
<dbReference type="Proteomes" id="UP000051679">
    <property type="component" value="Unassembled WGS sequence"/>
</dbReference>
<dbReference type="InterPro" id="IPR000914">
    <property type="entry name" value="SBP_5_dom"/>
</dbReference>
<keyword evidence="5" id="KW-1133">Transmembrane helix</keyword>
<dbReference type="EMBL" id="AYYO01000041">
    <property type="protein sequence ID" value="KRM54893.1"/>
    <property type="molecule type" value="Genomic_DNA"/>
</dbReference>
<reference evidence="7 8" key="1">
    <citation type="journal article" date="2015" name="Genome Announc.">
        <title>Expanding the biotechnology potential of lactobacilli through comparative genomics of 213 strains and associated genera.</title>
        <authorList>
            <person name="Sun Z."/>
            <person name="Harris H.M."/>
            <person name="McCann A."/>
            <person name="Guo C."/>
            <person name="Argimon S."/>
            <person name="Zhang W."/>
            <person name="Yang X."/>
            <person name="Jeffery I.B."/>
            <person name="Cooney J.C."/>
            <person name="Kagawa T.F."/>
            <person name="Liu W."/>
            <person name="Song Y."/>
            <person name="Salvetti E."/>
            <person name="Wrobel A."/>
            <person name="Rasinkangas P."/>
            <person name="Parkhill J."/>
            <person name="Rea M.C."/>
            <person name="O'Sullivan O."/>
            <person name="Ritari J."/>
            <person name="Douillard F.P."/>
            <person name="Paul Ross R."/>
            <person name="Yang R."/>
            <person name="Briner A.E."/>
            <person name="Felis G.E."/>
            <person name="de Vos W.M."/>
            <person name="Barrangou R."/>
            <person name="Klaenhammer T.R."/>
            <person name="Caufield P.W."/>
            <person name="Cui Y."/>
            <person name="Zhang H."/>
            <person name="O'Toole P.W."/>
        </authorList>
    </citation>
    <scope>NUCLEOTIDE SEQUENCE [LARGE SCALE GENOMIC DNA]</scope>
    <source>
        <strain evidence="7 8">DSM 20505</strain>
    </source>
</reference>
<evidence type="ECO:0000259" key="6">
    <source>
        <dbReference type="Pfam" id="PF00496"/>
    </source>
</evidence>
<comment type="subcellular location">
    <subcellularLocation>
        <location evidence="1">Cell envelope</location>
    </subcellularLocation>
</comment>
<accession>A0A0R1ZJ54</accession>
<evidence type="ECO:0000256" key="4">
    <source>
        <dbReference type="ARBA" id="ARBA00022729"/>
    </source>
</evidence>
<evidence type="ECO:0000256" key="1">
    <source>
        <dbReference type="ARBA" id="ARBA00004196"/>
    </source>
</evidence>
<dbReference type="PANTHER" id="PTHR30290:SF10">
    <property type="entry name" value="PERIPLASMIC OLIGOPEPTIDE-BINDING PROTEIN-RELATED"/>
    <property type="match status" value="1"/>
</dbReference>
<dbReference type="Gene3D" id="3.90.76.10">
    <property type="entry name" value="Dipeptide-binding Protein, Domain 1"/>
    <property type="match status" value="1"/>
</dbReference>
<keyword evidence="8" id="KW-1185">Reference proteome</keyword>
<gene>
    <name evidence="7" type="ORF">FC18_GL001856</name>
</gene>
<dbReference type="AlphaFoldDB" id="A0A0R1ZJ54"/>
<dbReference type="SUPFAM" id="SSF53850">
    <property type="entry name" value="Periplasmic binding protein-like II"/>
    <property type="match status" value="1"/>
</dbReference>
<protein>
    <submittedName>
        <fullName evidence="7">Putative pheromone binding protein</fullName>
    </submittedName>
</protein>
<keyword evidence="4" id="KW-0732">Signal</keyword>
<keyword evidence="3" id="KW-0813">Transport</keyword>
<evidence type="ECO:0000313" key="8">
    <source>
        <dbReference type="Proteomes" id="UP000051679"/>
    </source>
</evidence>
<proteinExistence type="inferred from homology"/>
<evidence type="ECO:0000256" key="5">
    <source>
        <dbReference type="SAM" id="Phobius"/>
    </source>
</evidence>
<dbReference type="GO" id="GO:0015833">
    <property type="term" value="P:peptide transport"/>
    <property type="evidence" value="ECO:0007669"/>
    <property type="project" value="TreeGrafter"/>
</dbReference>